<evidence type="ECO:0000313" key="3">
    <source>
        <dbReference type="Proteomes" id="UP000249464"/>
    </source>
</evidence>
<evidence type="ECO:0000256" key="1">
    <source>
        <dbReference type="SAM" id="Phobius"/>
    </source>
</evidence>
<organism evidence="2 3">
    <name type="scientific">Microbotryum silenes-dioicae</name>
    <dbReference type="NCBI Taxonomy" id="796604"/>
    <lineage>
        <taxon>Eukaryota</taxon>
        <taxon>Fungi</taxon>
        <taxon>Dikarya</taxon>
        <taxon>Basidiomycota</taxon>
        <taxon>Pucciniomycotina</taxon>
        <taxon>Microbotryomycetes</taxon>
        <taxon>Microbotryales</taxon>
        <taxon>Microbotryaceae</taxon>
        <taxon>Microbotryum</taxon>
    </lineage>
</organism>
<keyword evidence="1" id="KW-1133">Transmembrane helix</keyword>
<name>A0A2X0MP07_9BASI</name>
<sequence>MPSIRLEKGNSLIEYVTTVEEASWHDLVHIEVLVLRESILASLWNFGCLLYVLQRISPDSPTWGSMLGTMWELLSPANRDLRLPRESRILLALIWLPLMLGVSAGARVLGLLGQHRSEWPETSSGMGKVKICVVALATTRELPPTIASLSFALIDGEGKDLPSGCLNIVCGVAADLTVYLASLGDPVAARMTMLFVTFGLQVLFLAASSIPFDCIGTIYLSGSQAPLLPTSMTMRDSLDEKEFDISPHRLVIDVDSMEERLIGDTY</sequence>
<proteinExistence type="predicted"/>
<feature type="transmembrane region" description="Helical" evidence="1">
    <location>
        <begin position="193"/>
        <end position="212"/>
    </location>
</feature>
<feature type="transmembrane region" description="Helical" evidence="1">
    <location>
        <begin position="89"/>
        <end position="110"/>
    </location>
</feature>
<protein>
    <submittedName>
        <fullName evidence="2">BQ5605_C021g09278 protein</fullName>
    </submittedName>
</protein>
<evidence type="ECO:0000313" key="2">
    <source>
        <dbReference type="EMBL" id="SGZ20451.1"/>
    </source>
</evidence>
<dbReference type="AlphaFoldDB" id="A0A2X0MP07"/>
<accession>A0A2X0MP07</accession>
<keyword evidence="3" id="KW-1185">Reference proteome</keyword>
<dbReference type="EMBL" id="FQNC01000083">
    <property type="protein sequence ID" value="SGZ20451.1"/>
    <property type="molecule type" value="Genomic_DNA"/>
</dbReference>
<keyword evidence="1" id="KW-0472">Membrane</keyword>
<dbReference type="Proteomes" id="UP000249464">
    <property type="component" value="Unassembled WGS sequence"/>
</dbReference>
<keyword evidence="1" id="KW-0812">Transmembrane</keyword>
<reference evidence="2 3" key="1">
    <citation type="submission" date="2016-11" db="EMBL/GenBank/DDBJ databases">
        <authorList>
            <person name="Jaros S."/>
            <person name="Januszkiewicz K."/>
            <person name="Wedrychowicz H."/>
        </authorList>
    </citation>
    <scope>NUCLEOTIDE SEQUENCE [LARGE SCALE GENOMIC DNA]</scope>
</reference>
<gene>
    <name evidence="2" type="primary">BQ5605_C021g09278</name>
    <name evidence="2" type="ORF">BQ5605_C021G09278</name>
</gene>